<keyword evidence="9 15" id="KW-1133">Transmembrane helix</keyword>
<evidence type="ECO:0000256" key="3">
    <source>
        <dbReference type="ARBA" id="ARBA00005735"/>
    </source>
</evidence>
<evidence type="ECO:0000259" key="16">
    <source>
        <dbReference type="Pfam" id="PF02709"/>
    </source>
</evidence>
<dbReference type="AlphaFoldDB" id="A0AAJ7TR62"/>
<keyword evidence="13 15" id="KW-0464">Manganese</keyword>
<dbReference type="InterPro" id="IPR003859">
    <property type="entry name" value="Galactosyl_T"/>
</dbReference>
<evidence type="ECO:0000256" key="12">
    <source>
        <dbReference type="ARBA" id="ARBA00023180"/>
    </source>
</evidence>
<keyword evidence="12 15" id="KW-0325">Glycoprotein</keyword>
<keyword evidence="4 15" id="KW-0328">Glycosyltransferase</keyword>
<dbReference type="InterPro" id="IPR027791">
    <property type="entry name" value="Galactosyl_T_C"/>
</dbReference>
<feature type="transmembrane region" description="Helical" evidence="15">
    <location>
        <begin position="45"/>
        <end position="64"/>
    </location>
</feature>
<evidence type="ECO:0000256" key="4">
    <source>
        <dbReference type="ARBA" id="ARBA00022676"/>
    </source>
</evidence>
<evidence type="ECO:0000256" key="10">
    <source>
        <dbReference type="ARBA" id="ARBA00023136"/>
    </source>
</evidence>
<comment type="pathway">
    <text evidence="2 15">Protein modification; protein glycosylation.</text>
</comment>
<dbReference type="PANTHER" id="PTHR19300">
    <property type="entry name" value="BETA-1,4-GALACTOSYLTRANSFERASE"/>
    <property type="match status" value="1"/>
</dbReference>
<proteinExistence type="inferred from homology"/>
<dbReference type="EC" id="2.4.1.-" evidence="15"/>
<dbReference type="InterPro" id="IPR027995">
    <property type="entry name" value="Galactosyl_T_N"/>
</dbReference>
<dbReference type="SUPFAM" id="SSF53448">
    <property type="entry name" value="Nucleotide-diphospho-sugar transferases"/>
    <property type="match status" value="1"/>
</dbReference>
<dbReference type="RefSeq" id="XP_032822074.1">
    <property type="nucleotide sequence ID" value="XM_032966183.1"/>
</dbReference>
<keyword evidence="11" id="KW-1015">Disulfide bond</keyword>
<keyword evidence="6 15" id="KW-0812">Transmembrane</keyword>
<sequence length="400" mass="46267">MSLVKSVQHTFLAASQAPSRYMNARARVWKNKLAAAMYGATKKRLASMIIVAFGANCFFVLVLYTKAHEQVMTFIRAQTHQLQLLEHASQGLTEQHAVPGFRQFPIPLQAPRQVTCSDRPAHLLGAMNVSFVKTPQSLEAIEKSNPNVELGGQFHPSDCIPSQKVAIIVPFRHRDEHLKHWLYYLHPILQRQRVEYGVYIVNQFGEGVFNRAKLMNIGYVEALKDAPYDCFIFSDVDLVPMDDRNLYRCYDNPRHFSVAVDKFNFSLPYKECFGGVSGLTKKQFEKINGFPNNYWGWGGEDDDIYNRIRKVGMNISRPDMTIGRYRMIRHNRDAHNENNPFRSWQITKTAFTMWRDGINTLEYKLIKAERWPLYTKVIVEVGKRSPGNQVWAHRNKRQGH</sequence>
<name>A0AAJ7TR62_PETMA</name>
<dbReference type="GeneID" id="116948918"/>
<keyword evidence="18" id="KW-1185">Reference proteome</keyword>
<dbReference type="GO" id="GO:0003945">
    <property type="term" value="F:N-acetyllactosamine synthase activity"/>
    <property type="evidence" value="ECO:0007669"/>
    <property type="project" value="UniProtKB-EC"/>
</dbReference>
<dbReference type="CDD" id="cd00899">
    <property type="entry name" value="b4GalT"/>
    <property type="match status" value="1"/>
</dbReference>
<dbReference type="PRINTS" id="PR02050">
    <property type="entry name" value="B14GALTRFASE"/>
</dbReference>
<protein>
    <recommendedName>
        <fullName evidence="15">Beta-1,4-galactosyltransferase</fullName>
        <shortName evidence="15">Beta-1,4-GalTase</shortName>
        <ecNumber evidence="15">2.4.1.-</ecNumber>
    </recommendedName>
</protein>
<dbReference type="GO" id="GO:0000139">
    <property type="term" value="C:Golgi membrane"/>
    <property type="evidence" value="ECO:0007669"/>
    <property type="project" value="UniProtKB-SubCell"/>
</dbReference>
<evidence type="ECO:0000256" key="9">
    <source>
        <dbReference type="ARBA" id="ARBA00022989"/>
    </source>
</evidence>
<feature type="domain" description="Galactosyltransferase N-terminal" evidence="17">
    <location>
        <begin position="116"/>
        <end position="249"/>
    </location>
</feature>
<accession>A0AAJ7TR62</accession>
<evidence type="ECO:0000259" key="17">
    <source>
        <dbReference type="Pfam" id="PF13733"/>
    </source>
</evidence>
<dbReference type="KEGG" id="pmrn:116948918"/>
<comment type="similarity">
    <text evidence="3 15">Belongs to the glycosyltransferase 7 family.</text>
</comment>
<dbReference type="Proteomes" id="UP001318040">
    <property type="component" value="Chromosome 35"/>
</dbReference>
<keyword evidence="5 15" id="KW-0808">Transferase</keyword>
<comment type="subcellular location">
    <subcellularLocation>
        <location evidence="1 15">Golgi apparatus membrane</location>
        <topology evidence="1 15">Single-pass type II membrane protein</topology>
    </subcellularLocation>
</comment>
<comment type="function">
    <text evidence="15">Responsible for the synthesis of complex-type N-linked oligosaccharides in many glycoproteins as well as the carbohydrate moieties of glycolipids.</text>
</comment>
<evidence type="ECO:0000256" key="15">
    <source>
        <dbReference type="RuleBase" id="RU368121"/>
    </source>
</evidence>
<evidence type="ECO:0000256" key="2">
    <source>
        <dbReference type="ARBA" id="ARBA00004922"/>
    </source>
</evidence>
<keyword evidence="10 15" id="KW-0472">Membrane</keyword>
<comment type="catalytic activity">
    <reaction evidence="14">
        <text>N-acetyl-D-glucosamine + UDP-alpha-D-galactose = beta-D-galactosyl-(1-&gt;4)-N-acetyl-D-glucosamine + UDP + H(+)</text>
        <dbReference type="Rhea" id="RHEA:17745"/>
        <dbReference type="ChEBI" id="CHEBI:15378"/>
        <dbReference type="ChEBI" id="CHEBI:58223"/>
        <dbReference type="ChEBI" id="CHEBI:60152"/>
        <dbReference type="ChEBI" id="CHEBI:66914"/>
        <dbReference type="ChEBI" id="CHEBI:506227"/>
        <dbReference type="EC" id="2.4.1.90"/>
    </reaction>
    <physiologicalReaction direction="left-to-right" evidence="14">
        <dbReference type="Rhea" id="RHEA:17746"/>
    </physiologicalReaction>
</comment>
<organism evidence="18 19">
    <name type="scientific">Petromyzon marinus</name>
    <name type="common">Sea lamprey</name>
    <dbReference type="NCBI Taxonomy" id="7757"/>
    <lineage>
        <taxon>Eukaryota</taxon>
        <taxon>Metazoa</taxon>
        <taxon>Chordata</taxon>
        <taxon>Craniata</taxon>
        <taxon>Vertebrata</taxon>
        <taxon>Cyclostomata</taxon>
        <taxon>Hyperoartia</taxon>
        <taxon>Petromyzontiformes</taxon>
        <taxon>Petromyzontidae</taxon>
        <taxon>Petromyzon</taxon>
    </lineage>
</organism>
<feature type="domain" description="Galactosyltransferase C-terminal" evidence="16">
    <location>
        <begin position="254"/>
        <end position="330"/>
    </location>
</feature>
<reference evidence="19" key="1">
    <citation type="submission" date="2025-08" db="UniProtKB">
        <authorList>
            <consortium name="RefSeq"/>
        </authorList>
    </citation>
    <scope>IDENTIFICATION</scope>
    <source>
        <tissue evidence="19">Sperm</tissue>
    </source>
</reference>
<keyword evidence="15" id="KW-0333">Golgi apparatus</keyword>
<dbReference type="PANTHER" id="PTHR19300:SF32">
    <property type="entry name" value="BETA-1,4-GALACTOSYLTRANSFERASE 2"/>
    <property type="match status" value="1"/>
</dbReference>
<evidence type="ECO:0000256" key="5">
    <source>
        <dbReference type="ARBA" id="ARBA00022679"/>
    </source>
</evidence>
<keyword evidence="8 15" id="KW-0735">Signal-anchor</keyword>
<evidence type="ECO:0000313" key="19">
    <source>
        <dbReference type="RefSeq" id="XP_032822074.1"/>
    </source>
</evidence>
<evidence type="ECO:0000256" key="13">
    <source>
        <dbReference type="ARBA" id="ARBA00023211"/>
    </source>
</evidence>
<evidence type="ECO:0000256" key="14">
    <source>
        <dbReference type="ARBA" id="ARBA00049413"/>
    </source>
</evidence>
<dbReference type="GO" id="GO:0032580">
    <property type="term" value="C:Golgi cisterna membrane"/>
    <property type="evidence" value="ECO:0007669"/>
    <property type="project" value="UniProtKB-UniRule"/>
</dbReference>
<evidence type="ECO:0000256" key="11">
    <source>
        <dbReference type="ARBA" id="ARBA00023157"/>
    </source>
</evidence>
<dbReference type="Pfam" id="PF02709">
    <property type="entry name" value="Glyco_transf_7C"/>
    <property type="match status" value="1"/>
</dbReference>
<gene>
    <name evidence="19" type="primary">LOC116948918</name>
</gene>
<dbReference type="Gene3D" id="3.90.550.10">
    <property type="entry name" value="Spore Coat Polysaccharide Biosynthesis Protein SpsA, Chain A"/>
    <property type="match status" value="1"/>
</dbReference>
<dbReference type="GO" id="GO:0046872">
    <property type="term" value="F:metal ion binding"/>
    <property type="evidence" value="ECO:0007669"/>
    <property type="project" value="UniProtKB-UniRule"/>
</dbReference>
<dbReference type="FunFam" id="3.90.550.10:FF:000028">
    <property type="entry name" value="beta-1,4-galactosyltransferase 1"/>
    <property type="match status" value="1"/>
</dbReference>
<evidence type="ECO:0000256" key="8">
    <source>
        <dbReference type="ARBA" id="ARBA00022968"/>
    </source>
</evidence>
<comment type="cofactor">
    <cofactor evidence="15">
        <name>Mn(2+)</name>
        <dbReference type="ChEBI" id="CHEBI:29035"/>
    </cofactor>
</comment>
<evidence type="ECO:0000256" key="1">
    <source>
        <dbReference type="ARBA" id="ARBA00004323"/>
    </source>
</evidence>
<dbReference type="InterPro" id="IPR029044">
    <property type="entry name" value="Nucleotide-diphossugar_trans"/>
</dbReference>
<evidence type="ECO:0000256" key="6">
    <source>
        <dbReference type="ARBA" id="ARBA00022692"/>
    </source>
</evidence>
<evidence type="ECO:0000256" key="7">
    <source>
        <dbReference type="ARBA" id="ARBA00022723"/>
    </source>
</evidence>
<dbReference type="Pfam" id="PF13733">
    <property type="entry name" value="Glyco_transf_7N"/>
    <property type="match status" value="1"/>
</dbReference>
<dbReference type="GO" id="GO:0005975">
    <property type="term" value="P:carbohydrate metabolic process"/>
    <property type="evidence" value="ECO:0007669"/>
    <property type="project" value="InterPro"/>
</dbReference>
<keyword evidence="7 15" id="KW-0479">Metal-binding</keyword>
<evidence type="ECO:0000313" key="18">
    <source>
        <dbReference type="Proteomes" id="UP001318040"/>
    </source>
</evidence>